<dbReference type="CDD" id="cd06577">
    <property type="entry name" value="PASTA_pknB"/>
    <property type="match status" value="1"/>
</dbReference>
<dbReference type="Pfam" id="PF03793">
    <property type="entry name" value="PASTA"/>
    <property type="match status" value="1"/>
</dbReference>
<name>A0A919JKR1_9ACTN</name>
<dbReference type="PROSITE" id="PS51178">
    <property type="entry name" value="PASTA"/>
    <property type="match status" value="1"/>
</dbReference>
<proteinExistence type="predicted"/>
<comment type="caution">
    <text evidence="3">The sequence shown here is derived from an EMBL/GenBank/DDBJ whole genome shotgun (WGS) entry which is preliminary data.</text>
</comment>
<dbReference type="AlphaFoldDB" id="A0A919JKR1"/>
<dbReference type="Gene3D" id="3.30.10.20">
    <property type="match status" value="1"/>
</dbReference>
<dbReference type="Proteomes" id="UP000647172">
    <property type="component" value="Unassembled WGS sequence"/>
</dbReference>
<feature type="region of interest" description="Disordered" evidence="1">
    <location>
        <begin position="233"/>
        <end position="260"/>
    </location>
</feature>
<evidence type="ECO:0000313" key="4">
    <source>
        <dbReference type="Proteomes" id="UP000647172"/>
    </source>
</evidence>
<accession>A0A919JKR1</accession>
<dbReference type="RefSeq" id="WP_203772000.1">
    <property type="nucleotide sequence ID" value="NZ_BAAAYJ010000001.1"/>
</dbReference>
<feature type="domain" description="PASTA" evidence="2">
    <location>
        <begin position="45"/>
        <end position="111"/>
    </location>
</feature>
<organism evidence="3 4">
    <name type="scientific">Actinoplanes nipponensis</name>
    <dbReference type="NCBI Taxonomy" id="135950"/>
    <lineage>
        <taxon>Bacteria</taxon>
        <taxon>Bacillati</taxon>
        <taxon>Actinomycetota</taxon>
        <taxon>Actinomycetes</taxon>
        <taxon>Micromonosporales</taxon>
        <taxon>Micromonosporaceae</taxon>
        <taxon>Actinoplanes</taxon>
    </lineage>
</organism>
<protein>
    <recommendedName>
        <fullName evidence="2">PASTA domain-containing protein</fullName>
    </recommendedName>
</protein>
<feature type="compositionally biased region" description="Basic residues" evidence="1">
    <location>
        <begin position="251"/>
        <end position="260"/>
    </location>
</feature>
<reference evidence="3" key="1">
    <citation type="submission" date="2021-01" db="EMBL/GenBank/DDBJ databases">
        <title>Whole genome shotgun sequence of Actinoplanes nipponensis NBRC 14063.</title>
        <authorList>
            <person name="Komaki H."/>
            <person name="Tamura T."/>
        </authorList>
    </citation>
    <scope>NUCLEOTIDE SEQUENCE</scope>
    <source>
        <strain evidence="3">NBRC 14063</strain>
    </source>
</reference>
<dbReference type="SMART" id="SM00740">
    <property type="entry name" value="PASTA"/>
    <property type="match status" value="1"/>
</dbReference>
<dbReference type="PROSITE" id="PS51257">
    <property type="entry name" value="PROKAR_LIPOPROTEIN"/>
    <property type="match status" value="1"/>
</dbReference>
<sequence>MSVRRARPSFVPFGVTLLLTPVLLLVACARRVPRPRSGPVDAGDGPAGTAVPDLIGRNVALVDQLAGAAGLVAVLSYRPRARQAPGTVVAVHPRPGAVVGRGSTVQVSVAGRPGADLGARIAADRRRFVGLGADPDGTLVVAVAAGVDPAVAVSAIRPALAGRRHRVVTGRTTFAELERVRAGVSAELLGACGFTVRVDPVAGEVRVDGEVPAAVAAALSDRYGRAVVVAREEADATGGEPRPAPSGRIPARTRRARVSS</sequence>
<dbReference type="InterPro" id="IPR005543">
    <property type="entry name" value="PASTA_dom"/>
</dbReference>
<keyword evidence="4" id="KW-1185">Reference proteome</keyword>
<dbReference type="EMBL" id="BOMQ01000059">
    <property type="protein sequence ID" value="GIE51458.1"/>
    <property type="molecule type" value="Genomic_DNA"/>
</dbReference>
<evidence type="ECO:0000259" key="2">
    <source>
        <dbReference type="PROSITE" id="PS51178"/>
    </source>
</evidence>
<evidence type="ECO:0000256" key="1">
    <source>
        <dbReference type="SAM" id="MobiDB-lite"/>
    </source>
</evidence>
<gene>
    <name evidence="3" type="ORF">Ani05nite_49920</name>
</gene>
<evidence type="ECO:0000313" key="3">
    <source>
        <dbReference type="EMBL" id="GIE51458.1"/>
    </source>
</evidence>